<feature type="transmembrane region" description="Helical" evidence="5">
    <location>
        <begin position="323"/>
        <end position="341"/>
    </location>
</feature>
<sequence>MGLVRRVSPSEFLKTEWRELTRINPSARPWQMPLVAALVTGLPLLAGAALGDMAHGVAAMLGTLIFLYVPDAALGRRIAVLCGCAVAMSACYAMGLVAGHLGLWGAPFLGLVAMALTMAARYARLNPPAGLFFIMAAAIGAYAGVPLAAIPLRVGLLALGTILALVAGVIYGLLVPESEAARVAPPPPPLTREVLLVDPAIIGLAVALSLLIAELLGVERPYWAPVSCLAVIQGASLRAIWTRQTQRVFGTAIGLAITAAIFTLPIGPWSVALAITGLTFVVEAAVVRHYGFAAMFFTPMSILVAEAPRLGALAPASVMQARLFDTIIGSAVGAAFGLFIHHTRLKRPVRKALGLNHEV</sequence>
<comment type="subcellular location">
    <subcellularLocation>
        <location evidence="1">Membrane</location>
        <topology evidence="1">Multi-pass membrane protein</topology>
    </subcellularLocation>
</comment>
<keyword evidence="3 5" id="KW-1133">Transmembrane helix</keyword>
<evidence type="ECO:0000256" key="2">
    <source>
        <dbReference type="ARBA" id="ARBA00022692"/>
    </source>
</evidence>
<accession>A0A7X1FQ15</accession>
<keyword evidence="2 5" id="KW-0812">Transmembrane</keyword>
<feature type="transmembrane region" description="Helical" evidence="5">
    <location>
        <begin position="156"/>
        <end position="174"/>
    </location>
</feature>
<keyword evidence="4 5" id="KW-0472">Membrane</keyword>
<feature type="transmembrane region" description="Helical" evidence="5">
    <location>
        <begin position="248"/>
        <end position="270"/>
    </location>
</feature>
<name>A0A7X1FQ15_9SPHN</name>
<evidence type="ECO:0000256" key="4">
    <source>
        <dbReference type="ARBA" id="ARBA00023136"/>
    </source>
</evidence>
<feature type="transmembrane region" description="Helical" evidence="5">
    <location>
        <begin position="104"/>
        <end position="123"/>
    </location>
</feature>
<dbReference type="Proteomes" id="UP000566813">
    <property type="component" value="Unassembled WGS sequence"/>
</dbReference>
<evidence type="ECO:0000256" key="1">
    <source>
        <dbReference type="ARBA" id="ARBA00004141"/>
    </source>
</evidence>
<dbReference type="InterPro" id="IPR049453">
    <property type="entry name" value="Memb_transporter_dom"/>
</dbReference>
<feature type="transmembrane region" description="Helical" evidence="5">
    <location>
        <begin position="34"/>
        <end position="66"/>
    </location>
</feature>
<evidence type="ECO:0000313" key="8">
    <source>
        <dbReference type="Proteomes" id="UP000566813"/>
    </source>
</evidence>
<dbReference type="EMBL" id="JACLAW010000003">
    <property type="protein sequence ID" value="MBC2664778.1"/>
    <property type="molecule type" value="Genomic_DNA"/>
</dbReference>
<feature type="transmembrane region" description="Helical" evidence="5">
    <location>
        <begin position="130"/>
        <end position="150"/>
    </location>
</feature>
<protein>
    <submittedName>
        <fullName evidence="7">FUSC family protein</fullName>
    </submittedName>
</protein>
<feature type="transmembrane region" description="Helical" evidence="5">
    <location>
        <begin position="195"/>
        <end position="216"/>
    </location>
</feature>
<evidence type="ECO:0000259" key="6">
    <source>
        <dbReference type="Pfam" id="PF13515"/>
    </source>
</evidence>
<evidence type="ECO:0000256" key="5">
    <source>
        <dbReference type="SAM" id="Phobius"/>
    </source>
</evidence>
<feature type="domain" description="Integral membrane bound transporter" evidence="6">
    <location>
        <begin position="209"/>
        <end position="335"/>
    </location>
</feature>
<evidence type="ECO:0000313" key="7">
    <source>
        <dbReference type="EMBL" id="MBC2664778.1"/>
    </source>
</evidence>
<proteinExistence type="predicted"/>
<evidence type="ECO:0000256" key="3">
    <source>
        <dbReference type="ARBA" id="ARBA00022989"/>
    </source>
</evidence>
<comment type="caution">
    <text evidence="7">The sequence shown here is derived from an EMBL/GenBank/DDBJ whole genome shotgun (WGS) entry which is preliminary data.</text>
</comment>
<dbReference type="AlphaFoldDB" id="A0A7X1FQ15"/>
<dbReference type="Pfam" id="PF13515">
    <property type="entry name" value="FUSC_2"/>
    <property type="match status" value="1"/>
</dbReference>
<keyword evidence="8" id="KW-1185">Reference proteome</keyword>
<reference evidence="7 8" key="1">
    <citation type="submission" date="2020-08" db="EMBL/GenBank/DDBJ databases">
        <title>The genome sequence of type strain Novosphingobium flavum NBRC 111647.</title>
        <authorList>
            <person name="Liu Y."/>
        </authorList>
    </citation>
    <scope>NUCLEOTIDE SEQUENCE [LARGE SCALE GENOMIC DNA]</scope>
    <source>
        <strain evidence="7 8">NBRC 111647</strain>
    </source>
</reference>
<feature type="transmembrane region" description="Helical" evidence="5">
    <location>
        <begin position="222"/>
        <end position="241"/>
    </location>
</feature>
<gene>
    <name evidence="7" type="ORF">H7F51_04515</name>
</gene>
<organism evidence="7 8">
    <name type="scientific">Novosphingobium flavum</name>
    <dbReference type="NCBI Taxonomy" id="1778672"/>
    <lineage>
        <taxon>Bacteria</taxon>
        <taxon>Pseudomonadati</taxon>
        <taxon>Pseudomonadota</taxon>
        <taxon>Alphaproteobacteria</taxon>
        <taxon>Sphingomonadales</taxon>
        <taxon>Sphingomonadaceae</taxon>
        <taxon>Novosphingobium</taxon>
    </lineage>
</organism>
<feature type="transmembrane region" description="Helical" evidence="5">
    <location>
        <begin position="290"/>
        <end position="311"/>
    </location>
</feature>
<dbReference type="GO" id="GO:0016020">
    <property type="term" value="C:membrane"/>
    <property type="evidence" value="ECO:0007669"/>
    <property type="project" value="UniProtKB-SubCell"/>
</dbReference>